<feature type="chain" id="PRO_5019037049" description="Haem-binding uptake Tiki superfamily ChaN domain-containing protein" evidence="1">
    <location>
        <begin position="22"/>
        <end position="278"/>
    </location>
</feature>
<dbReference type="AlphaFoldDB" id="A0A418WWU1"/>
<dbReference type="CDD" id="cd14727">
    <property type="entry name" value="ChanN-like"/>
    <property type="match status" value="1"/>
</dbReference>
<feature type="domain" description="Haem-binding uptake Tiki superfamily ChaN" evidence="2">
    <location>
        <begin position="40"/>
        <end position="235"/>
    </location>
</feature>
<dbReference type="OrthoDB" id="9795827at2"/>
<gene>
    <name evidence="3" type="ORF">D3870_00560</name>
</gene>
<dbReference type="InterPro" id="IPR007314">
    <property type="entry name" value="Cofac_haem-bd_dom"/>
</dbReference>
<evidence type="ECO:0000313" key="4">
    <source>
        <dbReference type="Proteomes" id="UP000285190"/>
    </source>
</evidence>
<comment type="caution">
    <text evidence="3">The sequence shown here is derived from an EMBL/GenBank/DDBJ whole genome shotgun (WGS) entry which is preliminary data.</text>
</comment>
<dbReference type="PROSITE" id="PS51257">
    <property type="entry name" value="PROKAR_LIPOPROTEIN"/>
    <property type="match status" value="1"/>
</dbReference>
<dbReference type="RefSeq" id="WP_119735789.1">
    <property type="nucleotide sequence ID" value="NZ_QYUN01000002.1"/>
</dbReference>
<accession>A0A418WWU1</accession>
<feature type="signal peptide" evidence="1">
    <location>
        <begin position="1"/>
        <end position="21"/>
    </location>
</feature>
<dbReference type="Proteomes" id="UP000285190">
    <property type="component" value="Unassembled WGS sequence"/>
</dbReference>
<protein>
    <recommendedName>
        <fullName evidence="2">Haem-binding uptake Tiki superfamily ChaN domain-containing protein</fullName>
    </recommendedName>
</protein>
<keyword evidence="1" id="KW-0732">Signal</keyword>
<organism evidence="3 4">
    <name type="scientific">Noviherbaspirillum cavernae</name>
    <dbReference type="NCBI Taxonomy" id="2320862"/>
    <lineage>
        <taxon>Bacteria</taxon>
        <taxon>Pseudomonadati</taxon>
        <taxon>Pseudomonadota</taxon>
        <taxon>Betaproteobacteria</taxon>
        <taxon>Burkholderiales</taxon>
        <taxon>Oxalobacteraceae</taxon>
        <taxon>Noviherbaspirillum</taxon>
    </lineage>
</organism>
<proteinExistence type="predicted"/>
<reference evidence="3 4" key="1">
    <citation type="submission" date="2018-09" db="EMBL/GenBank/DDBJ databases">
        <authorList>
            <person name="Zhu H."/>
        </authorList>
    </citation>
    <scope>NUCLEOTIDE SEQUENCE [LARGE SCALE GENOMIC DNA]</scope>
    <source>
        <strain evidence="3 4">K2R10-39</strain>
    </source>
</reference>
<dbReference type="Pfam" id="PF04187">
    <property type="entry name" value="Cofac_haem_bdg"/>
    <property type="match status" value="1"/>
</dbReference>
<keyword evidence="4" id="KW-1185">Reference proteome</keyword>
<evidence type="ECO:0000256" key="1">
    <source>
        <dbReference type="SAM" id="SignalP"/>
    </source>
</evidence>
<sequence>MKHFPRGPLFASLLASLALTSACTTSSPLSPALSESSSPAIFLLGEVHDNPDGHRRRLEFMRAKVEAGWRPAIAMEQFDRERQADLDRAMARCTDAACVIAAAAPANARWDWPLYTPVIELALQYRLPLVAANLSRADAGKVMREGFAAALDRDTISRFALDRQLPADMFQKQKQAVMDGHCNKLPASMADGLVRAQAARDVWMAKAVEQHAARGVILLAGNGHVRRDVGVPQWLPPQQRGGVRSIGYVEELKAEPAGMYDDMIAITPHARPDPCAKL</sequence>
<evidence type="ECO:0000259" key="2">
    <source>
        <dbReference type="Pfam" id="PF04187"/>
    </source>
</evidence>
<name>A0A418WWU1_9BURK</name>
<evidence type="ECO:0000313" key="3">
    <source>
        <dbReference type="EMBL" id="RJG04710.1"/>
    </source>
</evidence>
<dbReference type="EMBL" id="QYUN01000002">
    <property type="protein sequence ID" value="RJG04710.1"/>
    <property type="molecule type" value="Genomic_DNA"/>
</dbReference>
<dbReference type="Gene3D" id="3.40.50.11550">
    <property type="match status" value="2"/>
</dbReference>
<dbReference type="SUPFAM" id="SSF159501">
    <property type="entry name" value="EreA/ChaN-like"/>
    <property type="match status" value="1"/>
</dbReference>